<dbReference type="InterPro" id="IPR000571">
    <property type="entry name" value="Znf_CCCH"/>
</dbReference>
<evidence type="ECO:0000256" key="2">
    <source>
        <dbReference type="ARBA" id="ARBA00022771"/>
    </source>
</evidence>
<evidence type="ECO:0000313" key="8">
    <source>
        <dbReference type="EMBL" id="VVA98814.1"/>
    </source>
</evidence>
<accession>A0A565BBT5</accession>
<evidence type="ECO:0000256" key="5">
    <source>
        <dbReference type="SAM" id="Coils"/>
    </source>
</evidence>
<dbReference type="Proteomes" id="UP000489600">
    <property type="component" value="Unassembled WGS sequence"/>
</dbReference>
<evidence type="ECO:0000256" key="4">
    <source>
        <dbReference type="PROSITE-ProRule" id="PRU00723"/>
    </source>
</evidence>
<sequence length="453" mass="51973">MSGSSMYKTKLCIMYQKSGNCSRPNCSFAHGNAELRRPGESSFTGRRHNLDSDLRDKLGRQFSPERRPSMDRSGRRVQRFSGKICSFGFLEFCGLPDMQILGHLKSEVRLYISNYHRDKDYRENRRFDELSDYAGGLKVGSRIEDRAEDGINKFRGLNNVLEEQLKDVELDVKMLTDDKLRLEASIERKAHEADILMSRVEELETQLDREKEECRRITSSSKKFVKEYNRYLRAQDDLKRSQARLQKLGNQLSTYLAGNEGTDRDADIDTVSDEENNRRNLRTACDPQNELQNTSSLPRKRHYVDQYSTKEPVEDGLIVRGEEAKGEKVEKAKNIPSRWNMVPSKSYSEEESGGWNDEDTINKSSSKEDNWKRRRFSIGTSSTDKVMLSTSMLCRAFDEAAEFDEENSEAAKGSPLISLPPPPPIRDAHFQGDEEDVNVDVTEQRKANDVDSV</sequence>
<dbReference type="PANTHER" id="PTHR38160:SF1">
    <property type="entry name" value="ZINC FINGER CCCH DOMAIN-CONTAINING PROTEIN 40"/>
    <property type="match status" value="1"/>
</dbReference>
<feature type="region of interest" description="Disordered" evidence="6">
    <location>
        <begin position="402"/>
        <end position="453"/>
    </location>
</feature>
<evidence type="ECO:0000259" key="7">
    <source>
        <dbReference type="PROSITE" id="PS50103"/>
    </source>
</evidence>
<evidence type="ECO:0000256" key="6">
    <source>
        <dbReference type="SAM" id="MobiDB-lite"/>
    </source>
</evidence>
<feature type="domain" description="C3H1-type" evidence="7">
    <location>
        <begin position="6"/>
        <end position="33"/>
    </location>
</feature>
<dbReference type="InterPro" id="IPR045868">
    <property type="entry name" value="Znf_C3H13/40"/>
</dbReference>
<dbReference type="OrthoDB" id="665283at2759"/>
<dbReference type="PROSITE" id="PS50103">
    <property type="entry name" value="ZF_C3H1"/>
    <property type="match status" value="1"/>
</dbReference>
<feature type="region of interest" description="Disordered" evidence="6">
    <location>
        <begin position="344"/>
        <end position="369"/>
    </location>
</feature>
<feature type="compositionally biased region" description="Acidic residues" evidence="6">
    <location>
        <begin position="349"/>
        <end position="359"/>
    </location>
</feature>
<feature type="region of interest" description="Disordered" evidence="6">
    <location>
        <begin position="256"/>
        <end position="308"/>
    </location>
</feature>
<protein>
    <recommendedName>
        <fullName evidence="7">C3H1-type domain-containing protein</fullName>
    </recommendedName>
</protein>
<name>A0A565BBT5_9BRAS</name>
<evidence type="ECO:0000313" key="9">
    <source>
        <dbReference type="Proteomes" id="UP000489600"/>
    </source>
</evidence>
<feature type="region of interest" description="Disordered" evidence="6">
    <location>
        <begin position="37"/>
        <end position="74"/>
    </location>
</feature>
<dbReference type="Pfam" id="PF00642">
    <property type="entry name" value="zf-CCCH"/>
    <property type="match status" value="1"/>
</dbReference>
<dbReference type="SUPFAM" id="SSF90229">
    <property type="entry name" value="CCCH zinc finger"/>
    <property type="match status" value="1"/>
</dbReference>
<keyword evidence="5" id="KW-0175">Coiled coil</keyword>
<organism evidence="8 9">
    <name type="scientific">Arabis nemorensis</name>
    <dbReference type="NCBI Taxonomy" id="586526"/>
    <lineage>
        <taxon>Eukaryota</taxon>
        <taxon>Viridiplantae</taxon>
        <taxon>Streptophyta</taxon>
        <taxon>Embryophyta</taxon>
        <taxon>Tracheophyta</taxon>
        <taxon>Spermatophyta</taxon>
        <taxon>Magnoliopsida</taxon>
        <taxon>eudicotyledons</taxon>
        <taxon>Gunneridae</taxon>
        <taxon>Pentapetalae</taxon>
        <taxon>rosids</taxon>
        <taxon>malvids</taxon>
        <taxon>Brassicales</taxon>
        <taxon>Brassicaceae</taxon>
        <taxon>Arabideae</taxon>
        <taxon>Arabis</taxon>
    </lineage>
</organism>
<keyword evidence="9" id="KW-1185">Reference proteome</keyword>
<feature type="compositionally biased region" description="Basic and acidic residues" evidence="6">
    <location>
        <begin position="48"/>
        <end position="74"/>
    </location>
</feature>
<feature type="compositionally biased region" description="Basic and acidic residues" evidence="6">
    <location>
        <begin position="442"/>
        <end position="453"/>
    </location>
</feature>
<evidence type="ECO:0000256" key="3">
    <source>
        <dbReference type="ARBA" id="ARBA00022833"/>
    </source>
</evidence>
<dbReference type="AlphaFoldDB" id="A0A565BBT5"/>
<feature type="zinc finger region" description="C3H1-type" evidence="4">
    <location>
        <begin position="6"/>
        <end position="33"/>
    </location>
</feature>
<keyword evidence="1 4" id="KW-0479">Metal-binding</keyword>
<comment type="caution">
    <text evidence="8">The sequence shown here is derived from an EMBL/GenBank/DDBJ whole genome shotgun (WGS) entry which is preliminary data.</text>
</comment>
<keyword evidence="2 4" id="KW-0863">Zinc-finger</keyword>
<gene>
    <name evidence="8" type="ORF">ANE_LOCUS9259</name>
</gene>
<dbReference type="PANTHER" id="PTHR38160">
    <property type="entry name" value="ZINC FINGER CCCH DOMAIN-CONTAINING PROTEIN 40"/>
    <property type="match status" value="1"/>
</dbReference>
<proteinExistence type="predicted"/>
<keyword evidence="3 4" id="KW-0862">Zinc</keyword>
<dbReference type="EMBL" id="CABITT030000003">
    <property type="protein sequence ID" value="VVA98814.1"/>
    <property type="molecule type" value="Genomic_DNA"/>
</dbReference>
<evidence type="ECO:0000256" key="1">
    <source>
        <dbReference type="ARBA" id="ARBA00022723"/>
    </source>
</evidence>
<dbReference type="Gene3D" id="4.10.1000.10">
    <property type="entry name" value="Zinc finger, CCCH-type"/>
    <property type="match status" value="1"/>
</dbReference>
<feature type="coiled-coil region" evidence="5">
    <location>
        <begin position="151"/>
        <end position="251"/>
    </location>
</feature>
<dbReference type="GO" id="GO:0008270">
    <property type="term" value="F:zinc ion binding"/>
    <property type="evidence" value="ECO:0007669"/>
    <property type="project" value="UniProtKB-KW"/>
</dbReference>
<reference evidence="8" key="1">
    <citation type="submission" date="2019-07" db="EMBL/GenBank/DDBJ databases">
        <authorList>
            <person name="Dittberner H."/>
        </authorList>
    </citation>
    <scope>NUCLEOTIDE SEQUENCE [LARGE SCALE GENOMIC DNA]</scope>
</reference>
<dbReference type="InterPro" id="IPR036855">
    <property type="entry name" value="Znf_CCCH_sf"/>
</dbReference>